<reference evidence="2 3" key="1">
    <citation type="submission" date="2015-11" db="EMBL/GenBank/DDBJ databases">
        <title>Genomic analysis of 38 Legionella species identifies large and diverse effector repertoires.</title>
        <authorList>
            <person name="Burstein D."/>
            <person name="Amaro F."/>
            <person name="Zusman T."/>
            <person name="Lifshitz Z."/>
            <person name="Cohen O."/>
            <person name="Gilbert J.A."/>
            <person name="Pupko T."/>
            <person name="Shuman H.A."/>
            <person name="Segal G."/>
        </authorList>
    </citation>
    <scope>NUCLEOTIDE SEQUENCE [LARGE SCALE GENOMIC DNA]</scope>
    <source>
        <strain evidence="2 3">WIGA</strain>
    </source>
</reference>
<dbReference type="SUPFAM" id="SSF57850">
    <property type="entry name" value="RING/U-box"/>
    <property type="match status" value="1"/>
</dbReference>
<dbReference type="GO" id="GO:0016567">
    <property type="term" value="P:protein ubiquitination"/>
    <property type="evidence" value="ECO:0007669"/>
    <property type="project" value="InterPro"/>
</dbReference>
<evidence type="ECO:0000313" key="2">
    <source>
        <dbReference type="EMBL" id="KTC77256.1"/>
    </source>
</evidence>
<comment type="caution">
    <text evidence="2">The sequence shown here is derived from an EMBL/GenBank/DDBJ whole genome shotgun (WGS) entry which is preliminary data.</text>
</comment>
<dbReference type="Proteomes" id="UP000054695">
    <property type="component" value="Unassembled WGS sequence"/>
</dbReference>
<protein>
    <submittedName>
        <fullName evidence="2">U-box domain protein</fullName>
    </submittedName>
</protein>
<dbReference type="AlphaFoldDB" id="A0A0W0S1J8"/>
<dbReference type="Gene3D" id="3.30.40.10">
    <property type="entry name" value="Zinc/RING finger domain, C3HC4 (zinc finger)"/>
    <property type="match status" value="1"/>
</dbReference>
<dbReference type="EMBL" id="LNXU01000002">
    <property type="protein sequence ID" value="KTC77256.1"/>
    <property type="molecule type" value="Genomic_DNA"/>
</dbReference>
<dbReference type="PANTHER" id="PTHR46573:SF1">
    <property type="entry name" value="WD REPEAT, SAM AND U-BOX DOMAIN-CONTAINING PROTEIN 1"/>
    <property type="match status" value="1"/>
</dbReference>
<dbReference type="SMART" id="SM00504">
    <property type="entry name" value="Ubox"/>
    <property type="match status" value="1"/>
</dbReference>
<dbReference type="PANTHER" id="PTHR46573">
    <property type="entry name" value="WD REPEAT, SAM AND U-BOX DOMAIN-CONTAINING PROTEIN 1"/>
    <property type="match status" value="1"/>
</dbReference>
<dbReference type="InterPro" id="IPR003613">
    <property type="entry name" value="Ubox_domain"/>
</dbReference>
<gene>
    <name evidence="2" type="ORF">Lboz_0209</name>
</gene>
<dbReference type="InterPro" id="IPR013083">
    <property type="entry name" value="Znf_RING/FYVE/PHD"/>
</dbReference>
<dbReference type="InterPro" id="IPR052085">
    <property type="entry name" value="WD-SAM-U-box"/>
</dbReference>
<dbReference type="Pfam" id="PF04564">
    <property type="entry name" value="U-box"/>
    <property type="match status" value="1"/>
</dbReference>
<dbReference type="PROSITE" id="PS51698">
    <property type="entry name" value="U_BOX"/>
    <property type="match status" value="1"/>
</dbReference>
<sequence>MRLIDNQYETLTSSEDRMRFRAELWKLTSIARKNELEKQNPSSLNNLVLSIESILTNKNLDEKQSNRFKEILVDVRSILFKNQENRTVAYDVLLKDLNGKGNFSLGVKSLLPKDDEPYFELFFPPCLNKAINSALKPYIYWCEEFMTFAMRNDIVYLNKASILGNEDLINDALKKAILSHKLEIIESLKRNISSQLDRCQSDSSRQNDTNLKMWANDAQLKIKELDDAAQDPAATVSNILDMINLTSEFSSKVDGAIEKFKKIKSTKEKLSQLEKSEGINNSSLPAKIGIFGNSLPQTKEVSIPRSFECPITGELMNEPVILLLDEQTYEKSAVLKWLQKERNAPMNRKELKPNQRPEDVIIPNRTLASAIDEFKQEHPEFTHNIKI</sequence>
<dbReference type="STRING" id="447.Lboz_0209"/>
<feature type="domain" description="U-box" evidence="1">
    <location>
        <begin position="302"/>
        <end position="381"/>
    </location>
</feature>
<dbReference type="PATRIC" id="fig|447.4.peg.224"/>
<evidence type="ECO:0000259" key="1">
    <source>
        <dbReference type="PROSITE" id="PS51698"/>
    </source>
</evidence>
<keyword evidence="3" id="KW-1185">Reference proteome</keyword>
<evidence type="ECO:0000313" key="3">
    <source>
        <dbReference type="Proteomes" id="UP000054695"/>
    </source>
</evidence>
<name>A0A0W0S1J8_LEGBO</name>
<dbReference type="OrthoDB" id="5654459at2"/>
<accession>A0A0W0S1J8</accession>
<proteinExistence type="predicted"/>
<organism evidence="2 3">
    <name type="scientific">Legionella bozemanae</name>
    <name type="common">Fluoribacter bozemanae</name>
    <dbReference type="NCBI Taxonomy" id="447"/>
    <lineage>
        <taxon>Bacteria</taxon>
        <taxon>Pseudomonadati</taxon>
        <taxon>Pseudomonadota</taxon>
        <taxon>Gammaproteobacteria</taxon>
        <taxon>Legionellales</taxon>
        <taxon>Legionellaceae</taxon>
        <taxon>Legionella</taxon>
    </lineage>
</organism>
<dbReference type="GO" id="GO:0004842">
    <property type="term" value="F:ubiquitin-protein transferase activity"/>
    <property type="evidence" value="ECO:0007669"/>
    <property type="project" value="InterPro"/>
</dbReference>
<dbReference type="RefSeq" id="WP_058457911.1">
    <property type="nucleotide sequence ID" value="NZ_CAAAIY010000025.1"/>
</dbReference>